<keyword evidence="2" id="KW-1185">Reference proteome</keyword>
<gene>
    <name evidence="1" type="ORF">LJ752_10945</name>
</gene>
<name>A0ABS8GIS1_9MICC</name>
<accession>A0ABS8GIS1</accession>
<dbReference type="EMBL" id="JAJFZQ010000006">
    <property type="protein sequence ID" value="MCC3266557.1"/>
    <property type="molecule type" value="Genomic_DNA"/>
</dbReference>
<dbReference type="Proteomes" id="UP001139168">
    <property type="component" value="Unassembled WGS sequence"/>
</dbReference>
<reference evidence="1" key="1">
    <citation type="submission" date="2021-10" db="EMBL/GenBank/DDBJ databases">
        <title>Novel species in genus Arthrobacter.</title>
        <authorList>
            <person name="Liu Y."/>
        </authorList>
    </citation>
    <scope>NUCLEOTIDE SEQUENCE</scope>
    <source>
        <strain evidence="1">Zg-Y786</strain>
    </source>
</reference>
<sequence>MNKMAKGALAIGVGAALLLGGGGTLATWNDTKVSGAGTIASGKLALEAGKGKWQAGKEPAASAAELPAEFQAVPGDEYSFTQPLTVTLEGNNMVADLTANNAVTSAFGNEAAVAVSYSTDGTTWTPSNQPLKASGKIHARITVTFTDMGPGGNVVANSADRKTDLNLASAPMGFKLEQRTVTQAP</sequence>
<protein>
    <submittedName>
        <fullName evidence="1">Alternate-type signal peptide domain-containing protein</fullName>
    </submittedName>
</protein>
<evidence type="ECO:0000313" key="1">
    <source>
        <dbReference type="EMBL" id="MCC3266557.1"/>
    </source>
</evidence>
<comment type="caution">
    <text evidence="1">The sequence shown here is derived from an EMBL/GenBank/DDBJ whole genome shotgun (WGS) entry which is preliminary data.</text>
</comment>
<organism evidence="1 2">
    <name type="scientific">Arthrobacter gengyunqii</name>
    <dbReference type="NCBI Taxonomy" id="2886940"/>
    <lineage>
        <taxon>Bacteria</taxon>
        <taxon>Bacillati</taxon>
        <taxon>Actinomycetota</taxon>
        <taxon>Actinomycetes</taxon>
        <taxon>Micrococcales</taxon>
        <taxon>Micrococcaceae</taxon>
        <taxon>Arthrobacter</taxon>
    </lineage>
</organism>
<proteinExistence type="predicted"/>
<dbReference type="InterPro" id="IPR023833">
    <property type="entry name" value="Signal_pept_SipW-depend-type"/>
</dbReference>
<dbReference type="InterPro" id="IPR024006">
    <property type="entry name" value="Alt_signal_exp_actinobact"/>
</dbReference>
<dbReference type="NCBIfam" id="TIGR04089">
    <property type="entry name" value="exp_by_SipW_III"/>
    <property type="match status" value="1"/>
</dbReference>
<evidence type="ECO:0000313" key="2">
    <source>
        <dbReference type="Proteomes" id="UP001139168"/>
    </source>
</evidence>
<dbReference type="NCBIfam" id="TIGR04088">
    <property type="entry name" value="cognate_SipW"/>
    <property type="match status" value="1"/>
</dbReference>